<dbReference type="InterPro" id="IPR005467">
    <property type="entry name" value="His_kinase_dom"/>
</dbReference>
<dbReference type="EMBL" id="VMSO01000004">
    <property type="protein sequence ID" value="KAA8502086.1"/>
    <property type="molecule type" value="Genomic_DNA"/>
</dbReference>
<dbReference type="InterPro" id="IPR003661">
    <property type="entry name" value="HisK_dim/P_dom"/>
</dbReference>
<comment type="catalytic activity">
    <reaction evidence="1">
        <text>ATP + protein L-histidine = ADP + protein N-phospho-L-histidine.</text>
        <dbReference type="EC" id="2.7.13.3"/>
    </reaction>
</comment>
<evidence type="ECO:0000256" key="10">
    <source>
        <dbReference type="ARBA" id="ARBA00022840"/>
    </source>
</evidence>
<dbReference type="CDD" id="cd06225">
    <property type="entry name" value="HAMP"/>
    <property type="match status" value="1"/>
</dbReference>
<keyword evidence="13 14" id="KW-0472">Membrane</keyword>
<sequence length="351" mass="39942">MKLRTKLVIVFLAVMILPMIFMTVAVNTIGTGEANEIQQLYMILVCITTGLLIYWIYRSVSVPLTKLQKAARNIKEGNLDFEIRQESDDEIGQLCQDFEEMRLRLKANAEEKVQFDRENKELISNISHDLKTPITAIKGYVEGIMDGVADTPEKMDRYIKTIYNKANEMDLLINELTLYSKIDTNRIPYNFATISAKEYFEDCAEDLHMELEAKGVSFSYRNAMEEDSKVIVDPEQLRRVINNIVSNSLKYMDKPKGKITMEVKDVGDFVQIELGDNGKGIASKDLPYIFDRFYRTDASRNSSKGGSGIGLSIVKKIVEEHGGNIWATSEEGAGTTMYFVIRKYQEVPIDE</sequence>
<keyword evidence="8" id="KW-0547">Nucleotide-binding</keyword>
<evidence type="ECO:0000256" key="6">
    <source>
        <dbReference type="ARBA" id="ARBA00022679"/>
    </source>
</evidence>
<evidence type="ECO:0000256" key="3">
    <source>
        <dbReference type="ARBA" id="ARBA00012438"/>
    </source>
</evidence>
<dbReference type="Pfam" id="PF02518">
    <property type="entry name" value="HATPase_c"/>
    <property type="match status" value="1"/>
</dbReference>
<evidence type="ECO:0000259" key="16">
    <source>
        <dbReference type="PROSITE" id="PS50885"/>
    </source>
</evidence>
<dbReference type="PRINTS" id="PR00344">
    <property type="entry name" value="BCTRLSENSOR"/>
</dbReference>
<protein>
    <recommendedName>
        <fullName evidence="3">histidine kinase</fullName>
        <ecNumber evidence="3">2.7.13.3</ecNumber>
    </recommendedName>
</protein>
<dbReference type="SUPFAM" id="SSF55874">
    <property type="entry name" value="ATPase domain of HSP90 chaperone/DNA topoisomerase II/histidine kinase"/>
    <property type="match status" value="1"/>
</dbReference>
<dbReference type="InterPro" id="IPR003594">
    <property type="entry name" value="HATPase_dom"/>
</dbReference>
<dbReference type="CDD" id="cd00082">
    <property type="entry name" value="HisKA"/>
    <property type="match status" value="1"/>
</dbReference>
<dbReference type="SUPFAM" id="SSF158472">
    <property type="entry name" value="HAMP domain-like"/>
    <property type="match status" value="1"/>
</dbReference>
<gene>
    <name evidence="17" type="ORF">FNY66_04910</name>
</gene>
<dbReference type="RefSeq" id="WP_087152615.1">
    <property type="nucleotide sequence ID" value="NZ_VMSO01000004.1"/>
</dbReference>
<evidence type="ECO:0000256" key="14">
    <source>
        <dbReference type="SAM" id="Phobius"/>
    </source>
</evidence>
<dbReference type="GO" id="GO:0000155">
    <property type="term" value="F:phosphorelay sensor kinase activity"/>
    <property type="evidence" value="ECO:0007669"/>
    <property type="project" value="InterPro"/>
</dbReference>
<name>A0A5M9I2E5_9FIRM</name>
<evidence type="ECO:0000259" key="15">
    <source>
        <dbReference type="PROSITE" id="PS50109"/>
    </source>
</evidence>
<feature type="transmembrane region" description="Helical" evidence="14">
    <location>
        <begin position="7"/>
        <end position="26"/>
    </location>
</feature>
<dbReference type="SMART" id="SM00387">
    <property type="entry name" value="HATPase_c"/>
    <property type="match status" value="1"/>
</dbReference>
<evidence type="ECO:0000256" key="2">
    <source>
        <dbReference type="ARBA" id="ARBA00004651"/>
    </source>
</evidence>
<dbReference type="Pfam" id="PF00672">
    <property type="entry name" value="HAMP"/>
    <property type="match status" value="1"/>
</dbReference>
<dbReference type="CDD" id="cd00075">
    <property type="entry name" value="HATPase"/>
    <property type="match status" value="1"/>
</dbReference>
<keyword evidence="7 14" id="KW-0812">Transmembrane</keyword>
<evidence type="ECO:0000256" key="4">
    <source>
        <dbReference type="ARBA" id="ARBA00022475"/>
    </source>
</evidence>
<dbReference type="EC" id="2.7.13.3" evidence="3"/>
<evidence type="ECO:0000256" key="7">
    <source>
        <dbReference type="ARBA" id="ARBA00022692"/>
    </source>
</evidence>
<comment type="caution">
    <text evidence="17">The sequence shown here is derived from an EMBL/GenBank/DDBJ whole genome shotgun (WGS) entry which is preliminary data.</text>
</comment>
<dbReference type="PROSITE" id="PS50109">
    <property type="entry name" value="HIS_KIN"/>
    <property type="match status" value="1"/>
</dbReference>
<keyword evidence="4" id="KW-1003">Cell membrane</keyword>
<dbReference type="SUPFAM" id="SSF47384">
    <property type="entry name" value="Homodimeric domain of signal transducing histidine kinase"/>
    <property type="match status" value="1"/>
</dbReference>
<dbReference type="PANTHER" id="PTHR45528:SF1">
    <property type="entry name" value="SENSOR HISTIDINE KINASE CPXA"/>
    <property type="match status" value="1"/>
</dbReference>
<dbReference type="InterPro" id="IPR036890">
    <property type="entry name" value="HATPase_C_sf"/>
</dbReference>
<dbReference type="Pfam" id="PF00512">
    <property type="entry name" value="HisKA"/>
    <property type="match status" value="1"/>
</dbReference>
<evidence type="ECO:0000256" key="13">
    <source>
        <dbReference type="ARBA" id="ARBA00023136"/>
    </source>
</evidence>
<dbReference type="Gene3D" id="6.10.340.10">
    <property type="match status" value="1"/>
</dbReference>
<evidence type="ECO:0000256" key="11">
    <source>
        <dbReference type="ARBA" id="ARBA00022989"/>
    </source>
</evidence>
<keyword evidence="5" id="KW-0597">Phosphoprotein</keyword>
<dbReference type="InterPro" id="IPR004358">
    <property type="entry name" value="Sig_transdc_His_kin-like_C"/>
</dbReference>
<feature type="domain" description="Histidine kinase" evidence="15">
    <location>
        <begin position="125"/>
        <end position="345"/>
    </location>
</feature>
<evidence type="ECO:0000313" key="17">
    <source>
        <dbReference type="EMBL" id="KAA8502086.1"/>
    </source>
</evidence>
<dbReference type="SMART" id="SM00304">
    <property type="entry name" value="HAMP"/>
    <property type="match status" value="1"/>
</dbReference>
<dbReference type="Gene3D" id="3.30.565.10">
    <property type="entry name" value="Histidine kinase-like ATPase, C-terminal domain"/>
    <property type="match status" value="1"/>
</dbReference>
<organism evidence="17 18">
    <name type="scientific">Mediterraneibacter catenae</name>
    <dbReference type="NCBI Taxonomy" id="2594882"/>
    <lineage>
        <taxon>Bacteria</taxon>
        <taxon>Bacillati</taxon>
        <taxon>Bacillota</taxon>
        <taxon>Clostridia</taxon>
        <taxon>Lachnospirales</taxon>
        <taxon>Lachnospiraceae</taxon>
        <taxon>Mediterraneibacter</taxon>
    </lineage>
</organism>
<reference evidence="17" key="1">
    <citation type="submission" date="2019-07" db="EMBL/GenBank/DDBJ databases">
        <authorList>
            <person name="Wongkuna S."/>
            <person name="Scaria J."/>
        </authorList>
    </citation>
    <scope>NUCLEOTIDE SEQUENCE [LARGE SCALE GENOMIC DNA]</scope>
    <source>
        <strain evidence="17">SW178</strain>
    </source>
</reference>
<keyword evidence="11 14" id="KW-1133">Transmembrane helix</keyword>
<dbReference type="FunFam" id="1.10.287.130:FF:000001">
    <property type="entry name" value="Two-component sensor histidine kinase"/>
    <property type="match status" value="1"/>
</dbReference>
<evidence type="ECO:0000256" key="5">
    <source>
        <dbReference type="ARBA" id="ARBA00022553"/>
    </source>
</evidence>
<dbReference type="AlphaFoldDB" id="A0A5M9I2E5"/>
<evidence type="ECO:0000313" key="18">
    <source>
        <dbReference type="Proteomes" id="UP000322025"/>
    </source>
</evidence>
<feature type="domain" description="HAMP" evidence="16">
    <location>
        <begin position="58"/>
        <end position="110"/>
    </location>
</feature>
<dbReference type="GO" id="GO:0005886">
    <property type="term" value="C:plasma membrane"/>
    <property type="evidence" value="ECO:0007669"/>
    <property type="project" value="UniProtKB-SubCell"/>
</dbReference>
<dbReference type="InterPro" id="IPR050398">
    <property type="entry name" value="HssS/ArlS-like"/>
</dbReference>
<proteinExistence type="predicted"/>
<dbReference type="PANTHER" id="PTHR45528">
    <property type="entry name" value="SENSOR HISTIDINE KINASE CPXA"/>
    <property type="match status" value="1"/>
</dbReference>
<dbReference type="InterPro" id="IPR036097">
    <property type="entry name" value="HisK_dim/P_sf"/>
</dbReference>
<dbReference type="Gene3D" id="1.10.287.130">
    <property type="match status" value="1"/>
</dbReference>
<feature type="transmembrane region" description="Helical" evidence="14">
    <location>
        <begin position="38"/>
        <end position="57"/>
    </location>
</feature>
<keyword evidence="6" id="KW-0808">Transferase</keyword>
<evidence type="ECO:0000256" key="12">
    <source>
        <dbReference type="ARBA" id="ARBA00023012"/>
    </source>
</evidence>
<evidence type="ECO:0000256" key="9">
    <source>
        <dbReference type="ARBA" id="ARBA00022777"/>
    </source>
</evidence>
<evidence type="ECO:0000256" key="1">
    <source>
        <dbReference type="ARBA" id="ARBA00000085"/>
    </source>
</evidence>
<accession>A0A5M9I2E5</accession>
<keyword evidence="10" id="KW-0067">ATP-binding</keyword>
<dbReference type="InterPro" id="IPR003660">
    <property type="entry name" value="HAMP_dom"/>
</dbReference>
<dbReference type="GO" id="GO:0005524">
    <property type="term" value="F:ATP binding"/>
    <property type="evidence" value="ECO:0007669"/>
    <property type="project" value="UniProtKB-KW"/>
</dbReference>
<keyword evidence="9 17" id="KW-0418">Kinase</keyword>
<dbReference type="FunFam" id="3.30.565.10:FF:000006">
    <property type="entry name" value="Sensor histidine kinase WalK"/>
    <property type="match status" value="1"/>
</dbReference>
<keyword evidence="18" id="KW-1185">Reference proteome</keyword>
<dbReference type="Proteomes" id="UP000322025">
    <property type="component" value="Unassembled WGS sequence"/>
</dbReference>
<evidence type="ECO:0000256" key="8">
    <source>
        <dbReference type="ARBA" id="ARBA00022741"/>
    </source>
</evidence>
<dbReference type="SMART" id="SM00388">
    <property type="entry name" value="HisKA"/>
    <property type="match status" value="1"/>
</dbReference>
<dbReference type="PROSITE" id="PS50885">
    <property type="entry name" value="HAMP"/>
    <property type="match status" value="1"/>
</dbReference>
<dbReference type="OrthoDB" id="335833at2"/>
<comment type="subcellular location">
    <subcellularLocation>
        <location evidence="2">Cell membrane</location>
        <topology evidence="2">Multi-pass membrane protein</topology>
    </subcellularLocation>
</comment>
<keyword evidence="12" id="KW-0902">Two-component regulatory system</keyword>